<organism evidence="3 4">
    <name type="scientific">Stackebrandtia albiflava</name>
    <dbReference type="NCBI Taxonomy" id="406432"/>
    <lineage>
        <taxon>Bacteria</taxon>
        <taxon>Bacillati</taxon>
        <taxon>Actinomycetota</taxon>
        <taxon>Actinomycetes</taxon>
        <taxon>Glycomycetales</taxon>
        <taxon>Glycomycetaceae</taxon>
        <taxon>Stackebrandtia</taxon>
    </lineage>
</organism>
<dbReference type="AlphaFoldDB" id="A0A562UYE9"/>
<name>A0A562UYE9_9ACTN</name>
<feature type="domain" description="YCII-related" evidence="2">
    <location>
        <begin position="20"/>
        <end position="101"/>
    </location>
</feature>
<proteinExistence type="inferred from homology"/>
<dbReference type="OrthoDB" id="668782at2"/>
<dbReference type="InterPro" id="IPR005545">
    <property type="entry name" value="YCII"/>
</dbReference>
<dbReference type="EMBL" id="VLLL01000007">
    <property type="protein sequence ID" value="TWJ10623.1"/>
    <property type="molecule type" value="Genomic_DNA"/>
</dbReference>
<reference evidence="3 4" key="1">
    <citation type="journal article" date="2013" name="Stand. Genomic Sci.">
        <title>Genomic Encyclopedia of Type Strains, Phase I: The one thousand microbial genomes (KMG-I) project.</title>
        <authorList>
            <person name="Kyrpides N.C."/>
            <person name="Woyke T."/>
            <person name="Eisen J.A."/>
            <person name="Garrity G."/>
            <person name="Lilburn T.G."/>
            <person name="Beck B.J."/>
            <person name="Whitman W.B."/>
            <person name="Hugenholtz P."/>
            <person name="Klenk H.P."/>
        </authorList>
    </citation>
    <scope>NUCLEOTIDE SEQUENCE [LARGE SCALE GENOMIC DNA]</scope>
    <source>
        <strain evidence="3 4">DSM 45044</strain>
    </source>
</reference>
<dbReference type="PANTHER" id="PTHR35174:SF3">
    <property type="entry name" value="BLL7171 PROTEIN"/>
    <property type="match status" value="1"/>
</dbReference>
<dbReference type="InterPro" id="IPR011008">
    <property type="entry name" value="Dimeric_a/b-barrel"/>
</dbReference>
<accession>A0A562UYE9</accession>
<gene>
    <name evidence="3" type="ORF">LX16_4043</name>
</gene>
<evidence type="ECO:0000259" key="2">
    <source>
        <dbReference type="Pfam" id="PF03795"/>
    </source>
</evidence>
<dbReference type="RefSeq" id="WP_147142055.1">
    <property type="nucleotide sequence ID" value="NZ_BAABIJ010000003.1"/>
</dbReference>
<dbReference type="Proteomes" id="UP000321617">
    <property type="component" value="Unassembled WGS sequence"/>
</dbReference>
<dbReference type="Pfam" id="PF03795">
    <property type="entry name" value="YCII"/>
    <property type="match status" value="1"/>
</dbReference>
<protein>
    <recommendedName>
        <fullName evidence="2">YCII-related domain-containing protein</fullName>
    </recommendedName>
</protein>
<dbReference type="PANTHER" id="PTHR35174">
    <property type="entry name" value="BLL7171 PROTEIN-RELATED"/>
    <property type="match status" value="1"/>
</dbReference>
<comment type="similarity">
    <text evidence="1">Belongs to the YciI family.</text>
</comment>
<keyword evidence="4" id="KW-1185">Reference proteome</keyword>
<evidence type="ECO:0000256" key="1">
    <source>
        <dbReference type="ARBA" id="ARBA00007689"/>
    </source>
</evidence>
<sequence>MLMMQGTESDSRRMGTWPPEAVRDHIRFMIDLNAKLSADGELVDAQGLAMPWEARIVKAGPDGTPVVTDGPFPESKEFLAGYWIVEVEDVARAIAIAAEASTAPGPDGEPLNLAVEVRAIGEAPQV</sequence>
<comment type="caution">
    <text evidence="3">The sequence shown here is derived from an EMBL/GenBank/DDBJ whole genome shotgun (WGS) entry which is preliminary data.</text>
</comment>
<dbReference type="Gene3D" id="3.30.70.1060">
    <property type="entry name" value="Dimeric alpha+beta barrel"/>
    <property type="match status" value="1"/>
</dbReference>
<evidence type="ECO:0000313" key="4">
    <source>
        <dbReference type="Proteomes" id="UP000321617"/>
    </source>
</evidence>
<dbReference type="SUPFAM" id="SSF54909">
    <property type="entry name" value="Dimeric alpha+beta barrel"/>
    <property type="match status" value="1"/>
</dbReference>
<evidence type="ECO:0000313" key="3">
    <source>
        <dbReference type="EMBL" id="TWJ10623.1"/>
    </source>
</evidence>